<evidence type="ECO:0000313" key="6">
    <source>
        <dbReference type="Proteomes" id="UP000663852"/>
    </source>
</evidence>
<name>A0A814CA87_ADIRI</name>
<keyword evidence="2" id="KW-0472">Membrane</keyword>
<gene>
    <name evidence="3" type="ORF">EDS130_LOCUS11845</name>
    <name evidence="4" type="ORF">XAT740_LOCUS38810</name>
</gene>
<organism evidence="3 6">
    <name type="scientific">Adineta ricciae</name>
    <name type="common">Rotifer</name>
    <dbReference type="NCBI Taxonomy" id="249248"/>
    <lineage>
        <taxon>Eukaryota</taxon>
        <taxon>Metazoa</taxon>
        <taxon>Spiralia</taxon>
        <taxon>Gnathifera</taxon>
        <taxon>Rotifera</taxon>
        <taxon>Eurotatoria</taxon>
        <taxon>Bdelloidea</taxon>
        <taxon>Adinetida</taxon>
        <taxon>Adinetidae</taxon>
        <taxon>Adineta</taxon>
    </lineage>
</organism>
<reference evidence="3" key="1">
    <citation type="submission" date="2021-02" db="EMBL/GenBank/DDBJ databases">
        <authorList>
            <person name="Nowell W R."/>
        </authorList>
    </citation>
    <scope>NUCLEOTIDE SEQUENCE</scope>
</reference>
<keyword evidence="2" id="KW-1133">Transmembrane helix</keyword>
<evidence type="ECO:0000313" key="5">
    <source>
        <dbReference type="Proteomes" id="UP000663828"/>
    </source>
</evidence>
<feature type="region of interest" description="Disordered" evidence="1">
    <location>
        <begin position="1"/>
        <end position="26"/>
    </location>
</feature>
<evidence type="ECO:0000313" key="4">
    <source>
        <dbReference type="EMBL" id="CAF1486001.1"/>
    </source>
</evidence>
<comment type="caution">
    <text evidence="3">The sequence shown here is derived from an EMBL/GenBank/DDBJ whole genome shotgun (WGS) entry which is preliminary data.</text>
</comment>
<protein>
    <recommendedName>
        <fullName evidence="7">EGF-like domain-containing protein</fullName>
    </recommendedName>
</protein>
<accession>A0A814CA87</accession>
<keyword evidence="5" id="KW-1185">Reference proteome</keyword>
<evidence type="ECO:0000256" key="1">
    <source>
        <dbReference type="SAM" id="MobiDB-lite"/>
    </source>
</evidence>
<evidence type="ECO:0008006" key="7">
    <source>
        <dbReference type="Google" id="ProtNLM"/>
    </source>
</evidence>
<dbReference type="EMBL" id="CAJNOR010004230">
    <property type="protein sequence ID" value="CAF1486001.1"/>
    <property type="molecule type" value="Genomic_DNA"/>
</dbReference>
<evidence type="ECO:0000313" key="3">
    <source>
        <dbReference type="EMBL" id="CAF0941526.1"/>
    </source>
</evidence>
<feature type="transmembrane region" description="Helical" evidence="2">
    <location>
        <begin position="93"/>
        <end position="115"/>
    </location>
</feature>
<sequence>MSALSGASRRQLLTPDVNPPNKPDDPSTFGTFYRASSAVSTSDINFPKVFSKSDEVGEQTLYQVEIVNEKLQRKAYRSELASKKKCLTRRWQTALAVGLLLGSLAIGLGAIGYWMSIPKTISQPYLLYGESCYMNSRSCDESRLLWCPAGTCICTSNFNWNSTIQNCTCGAGSTYNGFRCQGLGYYGDPCTYVGCHATLTCTQVANQTYTTGQFICVCDNATYLDTISGSATLGQCVPRLPYNSSCLAETDCQDWLGLQCLNMSGSSRCGCDPLTSYWDPSAGICKSKVLGWDPCNSSVPCDTTRGLTCVSGYCECDAYSFWDNVTTKYCQTLKTYAVTCQYNFQCNQTVNLSCPSTSTGCNCYATSYAGMCDCQLGNFWDGLRCTPVHIFNGTCPGQYACASNLVCYLGHCICPGNMQWGVVTAGQCDCAPPTTWTNTTNQCI</sequence>
<evidence type="ECO:0000256" key="2">
    <source>
        <dbReference type="SAM" id="Phobius"/>
    </source>
</evidence>
<dbReference type="Proteomes" id="UP000663852">
    <property type="component" value="Unassembled WGS sequence"/>
</dbReference>
<proteinExistence type="predicted"/>
<dbReference type="Proteomes" id="UP000663828">
    <property type="component" value="Unassembled WGS sequence"/>
</dbReference>
<dbReference type="EMBL" id="CAJNOJ010000044">
    <property type="protein sequence ID" value="CAF0941526.1"/>
    <property type="molecule type" value="Genomic_DNA"/>
</dbReference>
<dbReference type="OrthoDB" id="9979689at2759"/>
<keyword evidence="2" id="KW-0812">Transmembrane</keyword>
<dbReference type="AlphaFoldDB" id="A0A814CA87"/>